<dbReference type="GO" id="GO:0004620">
    <property type="term" value="F:phospholipase activity"/>
    <property type="evidence" value="ECO:0007669"/>
    <property type="project" value="InterPro"/>
</dbReference>
<dbReference type="GO" id="GO:0006644">
    <property type="term" value="P:phospholipid metabolic process"/>
    <property type="evidence" value="ECO:0007669"/>
    <property type="project" value="TreeGrafter"/>
</dbReference>
<dbReference type="OMA" id="LHEFNDK"/>
<keyword evidence="2" id="KW-0472">Membrane</keyword>
<dbReference type="EMBL" id="UYYF01004810">
    <property type="protein sequence ID" value="VDN07133.1"/>
    <property type="molecule type" value="Genomic_DNA"/>
</dbReference>
<keyword evidence="2" id="KW-1133">Transmembrane helix</keyword>
<organism evidence="5">
    <name type="scientific">Thelazia callipaeda</name>
    <name type="common">Oriental eyeworm</name>
    <name type="synonym">Parasitic nematode</name>
    <dbReference type="NCBI Taxonomy" id="103827"/>
    <lineage>
        <taxon>Eukaryota</taxon>
        <taxon>Metazoa</taxon>
        <taxon>Ecdysozoa</taxon>
        <taxon>Nematoda</taxon>
        <taxon>Chromadorea</taxon>
        <taxon>Rhabditida</taxon>
        <taxon>Spirurina</taxon>
        <taxon>Spiruromorpha</taxon>
        <taxon>Thelazioidea</taxon>
        <taxon>Thelaziidae</taxon>
        <taxon>Thelazia</taxon>
    </lineage>
</organism>
<feature type="region of interest" description="Disordered" evidence="1">
    <location>
        <begin position="94"/>
        <end position="117"/>
    </location>
</feature>
<dbReference type="STRING" id="103827.A0A158RCZ8"/>
<evidence type="ECO:0000313" key="3">
    <source>
        <dbReference type="EMBL" id="VDN07133.1"/>
    </source>
</evidence>
<keyword evidence="4" id="KW-1185">Reference proteome</keyword>
<dbReference type="InterPro" id="IPR038885">
    <property type="entry name" value="PLB1"/>
</dbReference>
<name>A0A158RCZ8_THECL</name>
<evidence type="ECO:0000313" key="4">
    <source>
        <dbReference type="Proteomes" id="UP000276776"/>
    </source>
</evidence>
<dbReference type="PANTHER" id="PTHR21325:SF31">
    <property type="entry name" value="GH22081P-RELATED"/>
    <property type="match status" value="1"/>
</dbReference>
<protein>
    <submittedName>
        <fullName evidence="5">Lipase_GDSL domain-containing protein</fullName>
    </submittedName>
</protein>
<dbReference type="OrthoDB" id="10265800at2759"/>
<gene>
    <name evidence="3" type="ORF">TCLT_LOCUS9499</name>
</gene>
<evidence type="ECO:0000256" key="1">
    <source>
        <dbReference type="SAM" id="MobiDB-lite"/>
    </source>
</evidence>
<feature type="transmembrane region" description="Helical" evidence="2">
    <location>
        <begin position="23"/>
        <end position="44"/>
    </location>
</feature>
<dbReference type="Proteomes" id="UP000276776">
    <property type="component" value="Unassembled WGS sequence"/>
</dbReference>
<dbReference type="PANTHER" id="PTHR21325">
    <property type="entry name" value="PHOSPHOLIPASE B, PLB1"/>
    <property type="match status" value="1"/>
</dbReference>
<accession>A0A158RCZ8</accession>
<dbReference type="Pfam" id="PF00657">
    <property type="entry name" value="Lipase_GDSL"/>
    <property type="match status" value="1"/>
</dbReference>
<reference evidence="3 4" key="2">
    <citation type="submission" date="2018-11" db="EMBL/GenBank/DDBJ databases">
        <authorList>
            <consortium name="Pathogen Informatics"/>
        </authorList>
    </citation>
    <scope>NUCLEOTIDE SEQUENCE [LARGE SCALE GENOMIC DNA]</scope>
</reference>
<evidence type="ECO:0000256" key="2">
    <source>
        <dbReference type="SAM" id="Phobius"/>
    </source>
</evidence>
<dbReference type="InterPro" id="IPR001087">
    <property type="entry name" value="GDSL"/>
</dbReference>
<dbReference type="AlphaFoldDB" id="A0A158RCZ8"/>
<sequence>MVVLSPCVRAGVRDRKKYTASTILYCICYLVFLISASITAADFISSSLSIYGPTKRSIKDVSQSTNIPLQYELGKLGNNVKEIISVIDRNAYGKDDSSEEMSEDKHEADSGVSEETNPADEINLSLSPLKIRDLVNPQEPEIALSDSVSVIYNSFSSQKTFSCPKIKNDFLTGTNMSNLSPEDIQIIAAMGDSVATGRGLWSQTEIEFRGAAFPIGGDATIDGLVTIANILYEFNNKLIGVSHGMGTRSQLPDHQLNVAEDGATSSSMPSQARELVRRFNLIRGVNFTDVWTLVIITVGTEEICKLCAPPDYNALLNSLLILDQGIDNVFVIMVGPIHLSFSHHRDTNLLKSFCDCLREKSDESIKILSRKWTLAFSDLQAYFEKPYIRVMIPSIIKDKQTRQKFGLLTLPMLTIASRHPFSFLIPNRPLLNQKGRTYATKWLWNKLMIGSTYNLSLAVLSQDSYYCPSMASLNSLIYDRLRCPYFRTSANYHQCPLIRLIDVKSDNVKTTSENSKLMLSPGSYVYTTAIIIVVTCFFTVLLIGFVLYHKSKYVSLFSH</sequence>
<evidence type="ECO:0000313" key="5">
    <source>
        <dbReference type="WBParaSite" id="TCLT_0000951001-mRNA-1"/>
    </source>
</evidence>
<reference evidence="5" key="1">
    <citation type="submission" date="2016-04" db="UniProtKB">
        <authorList>
            <consortium name="WormBaseParasite"/>
        </authorList>
    </citation>
    <scope>IDENTIFICATION</scope>
</reference>
<keyword evidence="2" id="KW-0812">Transmembrane</keyword>
<proteinExistence type="predicted"/>
<feature type="transmembrane region" description="Helical" evidence="2">
    <location>
        <begin position="524"/>
        <end position="548"/>
    </location>
</feature>
<dbReference type="WBParaSite" id="TCLT_0000951001-mRNA-1">
    <property type="protein sequence ID" value="TCLT_0000951001-mRNA-1"/>
    <property type="gene ID" value="TCLT_0000951001"/>
</dbReference>